<evidence type="ECO:0000256" key="1">
    <source>
        <dbReference type="SAM" id="SignalP"/>
    </source>
</evidence>
<dbReference type="EMBL" id="QPJD01000023">
    <property type="protein sequence ID" value="RCW41511.1"/>
    <property type="molecule type" value="Genomic_DNA"/>
</dbReference>
<gene>
    <name evidence="2" type="ORF">DFP97_12340</name>
</gene>
<dbReference type="SUPFAM" id="SSF82171">
    <property type="entry name" value="DPP6 N-terminal domain-like"/>
    <property type="match status" value="1"/>
</dbReference>
<dbReference type="AlphaFoldDB" id="A0A368VM67"/>
<evidence type="ECO:0000313" key="2">
    <source>
        <dbReference type="EMBL" id="RCW41511.1"/>
    </source>
</evidence>
<name>A0A368VM67_9BACL</name>
<sequence>MKVIRSYIVVLVVVLSMIAGAASVFAAKEDGVLKAAFVRNGDLWMKEGDLEKKLSSGPFIRNPKWSFDGEWIAYTKGEEEQELWLIQIQTGRSSLVSAEGGSNFQWAPNRNMLAFQTPQLLQYVDVKRPDKPLSSAKRIGNYSWLPDGKGFFASTQSELLSDGWTPVILYQIPLNALADPIKYVTLHVLPKPSDDFFAIGTSIFKWSADGRWIAFLATPTASLSADSNTLCVLRSDGVVFRTLDQMANNDQWFEWAADGARLAYIGGVGREASVNKQLKVLEVVSGKSALYTPKGYVDQSFTWRGPQHIVVSRAVEAERWGDPAKRKKPFLVDVELASGEQSRLTKPPGAFGAYNPVSVPPKLAWIRYNGSIANVIVANTNGCHAVEWIKSIDPAAHYYEQWDWNAVLQFYKRAGHSE</sequence>
<organism evidence="2 3">
    <name type="scientific">Paenibacillus prosopidis</name>
    <dbReference type="NCBI Taxonomy" id="630520"/>
    <lineage>
        <taxon>Bacteria</taxon>
        <taxon>Bacillati</taxon>
        <taxon>Bacillota</taxon>
        <taxon>Bacilli</taxon>
        <taxon>Bacillales</taxon>
        <taxon>Paenibacillaceae</taxon>
        <taxon>Paenibacillus</taxon>
    </lineage>
</organism>
<dbReference type="Gene3D" id="2.120.10.30">
    <property type="entry name" value="TolB, C-terminal domain"/>
    <property type="match status" value="1"/>
</dbReference>
<reference evidence="2 3" key="1">
    <citation type="submission" date="2018-07" db="EMBL/GenBank/DDBJ databases">
        <title>Genomic Encyclopedia of Type Strains, Phase III (KMG-III): the genomes of soil and plant-associated and newly described type strains.</title>
        <authorList>
            <person name="Whitman W."/>
        </authorList>
    </citation>
    <scope>NUCLEOTIDE SEQUENCE [LARGE SCALE GENOMIC DNA]</scope>
    <source>
        <strain evidence="2 3">CECT 7506</strain>
    </source>
</reference>
<keyword evidence="1" id="KW-0732">Signal</keyword>
<proteinExistence type="predicted"/>
<evidence type="ECO:0000313" key="3">
    <source>
        <dbReference type="Proteomes" id="UP000252415"/>
    </source>
</evidence>
<dbReference type="Proteomes" id="UP000252415">
    <property type="component" value="Unassembled WGS sequence"/>
</dbReference>
<feature type="signal peptide" evidence="1">
    <location>
        <begin position="1"/>
        <end position="21"/>
    </location>
</feature>
<accession>A0A368VM67</accession>
<comment type="caution">
    <text evidence="2">The sequence shown here is derived from an EMBL/GenBank/DDBJ whole genome shotgun (WGS) entry which is preliminary data.</text>
</comment>
<dbReference type="InterPro" id="IPR011042">
    <property type="entry name" value="6-blade_b-propeller_TolB-like"/>
</dbReference>
<dbReference type="RefSeq" id="WP_114383818.1">
    <property type="nucleotide sequence ID" value="NZ_QPJD01000023.1"/>
</dbReference>
<protein>
    <submittedName>
        <fullName evidence="2">WD40 repeat protein</fullName>
    </submittedName>
</protein>
<feature type="chain" id="PRO_5039630962" evidence="1">
    <location>
        <begin position="22"/>
        <end position="418"/>
    </location>
</feature>
<keyword evidence="3" id="KW-1185">Reference proteome</keyword>
<dbReference type="OrthoDB" id="9774911at2"/>